<dbReference type="STRING" id="1842532.A7E78_04725"/>
<dbReference type="RefSeq" id="WP_072283163.1">
    <property type="nucleotide sequence ID" value="NZ_CP015519.1"/>
</dbReference>
<dbReference type="AlphaFoldDB" id="A0A1L3GMP2"/>
<dbReference type="OrthoDB" id="21421at2"/>
<gene>
    <name evidence="1" type="ORF">A7E78_04725</name>
</gene>
<keyword evidence="2" id="KW-1185">Reference proteome</keyword>
<evidence type="ECO:0000313" key="1">
    <source>
        <dbReference type="EMBL" id="APG27199.1"/>
    </source>
</evidence>
<dbReference type="Pfam" id="PF02810">
    <property type="entry name" value="SEC-C"/>
    <property type="match status" value="1"/>
</dbReference>
<sequence>MAKKDKSIQPDDYFSAGPIQVARFGKNIVCQADWPAGEFDKMQQKLIEQFPEVVKSIDNVISKITSLVEVLPPEKVLQRAWGEMAVRHMGIASEVEINYDDAVSLRMVDYLQSVIVAIKPSDVLKDEVTDDDWQVLRNMVEKLFDQLNHEYQICRTAVRRSEDPELDMTFETYCFKAQVYWCNIRGHRYLYHEEEHLSDLISPHSDTLTELFGITSSQLIEEILKIQHALTRGMIEAGLELKEFQRVTTDALKLKLDGIEEQQVGDIRELMAEVILENGWEAWQVDVFGRFLGFDLFDVEKVAKIPKLLLEELSWAQGQDTEFFSDGEFRGWPLRIWPIFKRPFVKLNDRYYCFELYSFLDNIYRVLQRIIIRFKEDYRAEWNKRQMEVSEQLPFKYLGKLLPNSQVYQSVYYRWNSGGGGKNQWCETDGLLIYDDHLFVIEVKAGAFTYTSPANDFPAYLESIKNLVLKPAIQGKRFVEYLNSSASVDLFDKDHNKVGEVSKSDFRQITICPITLDTFTELASQVQHLKALGVDVGDFPVWAISIDDLRVYSDVFCDPLVFLHFVEQRMRAFASDIIQTDDELDHVGLYVKHNVYTQYAKEMLSGSKAQLNFLGYRSDIDKYFTEKLLEPGTPSPLRQEMPARLVEIINVLSIQEKSGRAAIASYLLDCGGSWRDNITEGIEKVLGIQKVQRKPQPLSTYGDIKLTIFCWQNSFVPRNEELALDHARAAMLVTGDKERLMLELSYTDEGILDDVSWSDISMTDVSSSDMERLTGIAETLKVRRLAKAGKIGRNVPCPCGSGKKYKRCCIE</sequence>
<accession>A0A1L3GMP2</accession>
<dbReference type="EMBL" id="CP015519">
    <property type="protein sequence ID" value="APG27199.1"/>
    <property type="molecule type" value="Genomic_DNA"/>
</dbReference>
<dbReference type="Proteomes" id="UP000182517">
    <property type="component" value="Chromosome"/>
</dbReference>
<proteinExistence type="predicted"/>
<dbReference type="InterPro" id="IPR004027">
    <property type="entry name" value="SEC_C_motif"/>
</dbReference>
<reference evidence="1 2" key="1">
    <citation type="journal article" date="2017" name="Genome Announc.">
        <title>Complete Genome Sequences of Two Acetylene-Fermenting Pelobacter acetylenicus Strains.</title>
        <authorList>
            <person name="Sutton J.M."/>
            <person name="Baesman S.M."/>
            <person name="Fierst J.L."/>
            <person name="Poret-Peterson A.T."/>
            <person name="Oremland R.S."/>
            <person name="Dunlap D.S."/>
            <person name="Akob D.M."/>
        </authorList>
    </citation>
    <scope>NUCLEOTIDE SEQUENCE [LARGE SCALE GENOMIC DNA]</scope>
    <source>
        <strain evidence="1 2">SFB93</strain>
    </source>
</reference>
<dbReference type="KEGG" id="pef:A7E78_04725"/>
<dbReference type="SUPFAM" id="SSF103642">
    <property type="entry name" value="Sec-C motif"/>
    <property type="match status" value="1"/>
</dbReference>
<dbReference type="Gene3D" id="3.10.450.50">
    <property type="match status" value="1"/>
</dbReference>
<name>A0A1L3GMP2_9BACT</name>
<protein>
    <recommendedName>
        <fullName evidence="3">Preprotein translocase subunit SecA</fullName>
    </recommendedName>
</protein>
<organism evidence="1 2">
    <name type="scientific">Syntrophotalea acetylenivorans</name>
    <dbReference type="NCBI Taxonomy" id="1842532"/>
    <lineage>
        <taxon>Bacteria</taxon>
        <taxon>Pseudomonadati</taxon>
        <taxon>Thermodesulfobacteriota</taxon>
        <taxon>Desulfuromonadia</taxon>
        <taxon>Desulfuromonadales</taxon>
        <taxon>Syntrophotaleaceae</taxon>
        <taxon>Syntrophotalea</taxon>
    </lineage>
</organism>
<evidence type="ECO:0008006" key="3">
    <source>
        <dbReference type="Google" id="ProtNLM"/>
    </source>
</evidence>
<evidence type="ECO:0000313" key="2">
    <source>
        <dbReference type="Proteomes" id="UP000182517"/>
    </source>
</evidence>